<organism evidence="1">
    <name type="scientific">Trepomonas sp. PC1</name>
    <dbReference type="NCBI Taxonomy" id="1076344"/>
    <lineage>
        <taxon>Eukaryota</taxon>
        <taxon>Metamonada</taxon>
        <taxon>Diplomonadida</taxon>
        <taxon>Hexamitidae</taxon>
        <taxon>Hexamitinae</taxon>
        <taxon>Trepomonas</taxon>
    </lineage>
</organism>
<sequence length="187" mass="22400">RNSLQCVFDENFARVLQSKVNKPLSSAKEAFVFYNKCDEKMKKDFWILMGQHTLQNAKKLHDYYHNTWSKRFCDDLTLIKPQVEKIIETTKQINQKDWLMEAMKQVQLKYSDMQLHYQTLYQFINYRIKTFLLSAPKQPKLQINIINVTKDTKVEIITPRETCFQDIFPCDGTNEFQISDTEYFSVW</sequence>
<feature type="non-terminal residue" evidence="1">
    <location>
        <position position="1"/>
    </location>
</feature>
<protein>
    <submittedName>
        <fullName evidence="1">Uncharacterized protein</fullName>
    </submittedName>
</protein>
<gene>
    <name evidence="1" type="ORF">TPC1_10781</name>
</gene>
<reference evidence="1" key="1">
    <citation type="submission" date="2015-07" db="EMBL/GenBank/DDBJ databases">
        <title>Adaptation to a free-living lifestyle via gene acquisitions in the diplomonad Trepomonas sp. PC1.</title>
        <authorList>
            <person name="Xu F."/>
            <person name="Jerlstrom-Hultqvist J."/>
            <person name="Kolisko M."/>
            <person name="Simpson A.G.B."/>
            <person name="Roger A.J."/>
            <person name="Svard S.G."/>
            <person name="Andersson J.O."/>
        </authorList>
    </citation>
    <scope>NUCLEOTIDE SEQUENCE</scope>
    <source>
        <strain evidence="1">PC1</strain>
    </source>
</reference>
<dbReference type="AlphaFoldDB" id="A0A146KKU3"/>
<dbReference type="EMBL" id="GDID01000580">
    <property type="protein sequence ID" value="JAP96026.1"/>
    <property type="molecule type" value="Transcribed_RNA"/>
</dbReference>
<evidence type="ECO:0000313" key="1">
    <source>
        <dbReference type="EMBL" id="JAP96026.1"/>
    </source>
</evidence>
<proteinExistence type="predicted"/>
<accession>A0A146KKU3</accession>
<name>A0A146KKU3_9EUKA</name>